<feature type="compositionally biased region" description="Polar residues" evidence="1">
    <location>
        <begin position="11"/>
        <end position="25"/>
    </location>
</feature>
<evidence type="ECO:0000313" key="2">
    <source>
        <dbReference type="EMBL" id="EDL95665.1"/>
    </source>
</evidence>
<gene>
    <name evidence="2" type="ORF">rCG_57886</name>
</gene>
<feature type="region of interest" description="Disordered" evidence="1">
    <location>
        <begin position="1"/>
        <end position="40"/>
    </location>
</feature>
<name>A6J4Z1_RAT</name>
<sequence length="68" mass="7269">MSRSEGDLSTEGKSSVRTTKVTSMAGSHGRESLRLQMGGNESFKLKPDLQEDELRLPAAVLVPAPVKG</sequence>
<protein>
    <submittedName>
        <fullName evidence="2">RCG57886</fullName>
    </submittedName>
</protein>
<dbReference type="AlphaFoldDB" id="A6J4Z1"/>
<proteinExistence type="predicted"/>
<accession>A6J4Z1</accession>
<dbReference type="Proteomes" id="UP000234681">
    <property type="component" value="Chromosome 8"/>
</dbReference>
<organism evidence="2 3">
    <name type="scientific">Rattus norvegicus</name>
    <name type="common">Rat</name>
    <dbReference type="NCBI Taxonomy" id="10116"/>
    <lineage>
        <taxon>Eukaryota</taxon>
        <taxon>Metazoa</taxon>
        <taxon>Chordata</taxon>
        <taxon>Craniata</taxon>
        <taxon>Vertebrata</taxon>
        <taxon>Euteleostomi</taxon>
        <taxon>Mammalia</taxon>
        <taxon>Eutheria</taxon>
        <taxon>Euarchontoglires</taxon>
        <taxon>Glires</taxon>
        <taxon>Rodentia</taxon>
        <taxon>Myomorpha</taxon>
        <taxon>Muroidea</taxon>
        <taxon>Muridae</taxon>
        <taxon>Murinae</taxon>
        <taxon>Rattus</taxon>
    </lineage>
</organism>
<reference evidence="3" key="1">
    <citation type="submission" date="2005-09" db="EMBL/GenBank/DDBJ databases">
        <authorList>
            <person name="Mural R.J."/>
            <person name="Li P.W."/>
            <person name="Adams M.D."/>
            <person name="Amanatides P.G."/>
            <person name="Baden-Tillson H."/>
            <person name="Barnstead M."/>
            <person name="Chin S.H."/>
            <person name="Dew I."/>
            <person name="Evans C.A."/>
            <person name="Ferriera S."/>
            <person name="Flanigan M."/>
            <person name="Fosler C."/>
            <person name="Glodek A."/>
            <person name="Gu Z."/>
            <person name="Holt R.A."/>
            <person name="Jennings D."/>
            <person name="Kraft C.L."/>
            <person name="Lu F."/>
            <person name="Nguyen T."/>
            <person name="Nusskern D.R."/>
            <person name="Pfannkoch C.M."/>
            <person name="Sitter C."/>
            <person name="Sutton G.G."/>
            <person name="Venter J.C."/>
            <person name="Wang Z."/>
            <person name="Woodage T."/>
            <person name="Zheng X.H."/>
            <person name="Zhong F."/>
        </authorList>
    </citation>
    <scope>NUCLEOTIDE SEQUENCE [LARGE SCALE GENOMIC DNA]</scope>
    <source>
        <strain>BN</strain>
        <strain evidence="3">Sprague-Dawley</strain>
    </source>
</reference>
<dbReference type="EMBL" id="CH473975">
    <property type="protein sequence ID" value="EDL95665.1"/>
    <property type="molecule type" value="Genomic_DNA"/>
</dbReference>
<evidence type="ECO:0000256" key="1">
    <source>
        <dbReference type="SAM" id="MobiDB-lite"/>
    </source>
</evidence>
<evidence type="ECO:0000313" key="3">
    <source>
        <dbReference type="Proteomes" id="UP000234681"/>
    </source>
</evidence>